<comment type="caution">
    <text evidence="1">The sequence shown here is derived from an EMBL/GenBank/DDBJ whole genome shotgun (WGS) entry which is preliminary data.</text>
</comment>
<gene>
    <name evidence="1" type="ORF">LV75_006635</name>
</gene>
<evidence type="ECO:0000313" key="2">
    <source>
        <dbReference type="Proteomes" id="UP001205185"/>
    </source>
</evidence>
<evidence type="ECO:0000313" key="1">
    <source>
        <dbReference type="EMBL" id="MCP2274101.1"/>
    </source>
</evidence>
<protein>
    <submittedName>
        <fullName evidence="1">Dithiol-disulfide oxidoreductase, DUF899 family</fullName>
    </submittedName>
</protein>
<sequence length="238" mass="26681">MSDTENSVSMWPKGASEDYIAARVELDRAEHALHAEVHRLAALRRDLPPGPVLDDYAFEEGPLDLGLTGPVTETGLREVFGDRDTLVVYHLMFHPGEDEVCPMCSLWVDGLHGVSRHILQHAAFAVIAKAPLAEVRRWAQRRGWDGLRFLSSFHNSFNLDVGSETETGDQLPMVSVFRREGDQVRHFYTQRANFMDNAEGGFDLLNPIWHLLDLTPTGRGDWYAGNSYAGRLRGNLAP</sequence>
<proteinExistence type="predicted"/>
<dbReference type="Pfam" id="PF05988">
    <property type="entry name" value="DUF899"/>
    <property type="match status" value="1"/>
</dbReference>
<name>A0ABT1INQ4_9PSEU</name>
<keyword evidence="2" id="KW-1185">Reference proteome</keyword>
<dbReference type="Proteomes" id="UP001205185">
    <property type="component" value="Unassembled WGS sequence"/>
</dbReference>
<dbReference type="EMBL" id="JAMTCO010000021">
    <property type="protein sequence ID" value="MCP2274101.1"/>
    <property type="molecule type" value="Genomic_DNA"/>
</dbReference>
<dbReference type="RefSeq" id="WP_253891339.1">
    <property type="nucleotide sequence ID" value="NZ_BAAAVB010000023.1"/>
</dbReference>
<organism evidence="1 2">
    <name type="scientific">Actinokineospora diospyrosa</name>
    <dbReference type="NCBI Taxonomy" id="103728"/>
    <lineage>
        <taxon>Bacteria</taxon>
        <taxon>Bacillati</taxon>
        <taxon>Actinomycetota</taxon>
        <taxon>Actinomycetes</taxon>
        <taxon>Pseudonocardiales</taxon>
        <taxon>Pseudonocardiaceae</taxon>
        <taxon>Actinokineospora</taxon>
    </lineage>
</organism>
<reference evidence="1 2" key="1">
    <citation type="submission" date="2022-06" db="EMBL/GenBank/DDBJ databases">
        <title>Genomic Encyclopedia of Archaeal and Bacterial Type Strains, Phase II (KMG-II): from individual species to whole genera.</title>
        <authorList>
            <person name="Goeker M."/>
        </authorList>
    </citation>
    <scope>NUCLEOTIDE SEQUENCE [LARGE SCALE GENOMIC DNA]</scope>
    <source>
        <strain evidence="1 2">DSM 44255</strain>
    </source>
</reference>
<accession>A0ABT1INQ4</accession>
<dbReference type="InterPro" id="IPR010296">
    <property type="entry name" value="DUF899_thioredox"/>
</dbReference>